<protein>
    <submittedName>
        <fullName evidence="1">TFIIH C1-like domain containing protein</fullName>
    </submittedName>
</protein>
<reference evidence="1 2" key="1">
    <citation type="journal article" date="2023" name="Science">
        <title>Complex scaffold remodeling in plant triterpene biosynthesis.</title>
        <authorList>
            <person name="De La Pena R."/>
            <person name="Hodgson H."/>
            <person name="Liu J.C."/>
            <person name="Stephenson M.J."/>
            <person name="Martin A.C."/>
            <person name="Owen C."/>
            <person name="Harkess A."/>
            <person name="Leebens-Mack J."/>
            <person name="Jimenez L.E."/>
            <person name="Osbourn A."/>
            <person name="Sattely E.S."/>
        </authorList>
    </citation>
    <scope>NUCLEOTIDE SEQUENCE [LARGE SCALE GENOMIC DNA]</scope>
    <source>
        <strain evidence="2">cv. JPN11</strain>
        <tissue evidence="1">Leaf</tissue>
    </source>
</reference>
<accession>A0ACC1WYP5</accession>
<name>A0ACC1WYP5_MELAZ</name>
<keyword evidence="2" id="KW-1185">Reference proteome</keyword>
<sequence length="303" mass="32913">MVSLAFSLSLIFLILAPLGVSFSTLMMNFPSATERKNSEKPTGTYSCLYCKKLFANHRALGGHLKTHNVEFKSAWRRNPSGSSRNSIGFIGNTSNPLSNNQPGNSCGGVGNYLIPKRSCPVKTIPVHAAFAPLSVGLNRVYQLNNDEGRTYQDGKPLFYSGALQNSLHNLCKPSFTLSTITNPYPFSGSNQSPGLKGTAFASSSFTDPYPRSAQAESCLYKTDGFLTCEEGKRMYPVDGLGNSDVMKASKRPKTVSNLPAESEKSQHKELPLVKDLENPFCSLAISCDAEQEVPADIDLSLHL</sequence>
<proteinExistence type="predicted"/>
<dbReference type="EMBL" id="CM051406">
    <property type="protein sequence ID" value="KAJ4703873.1"/>
    <property type="molecule type" value="Genomic_DNA"/>
</dbReference>
<organism evidence="1 2">
    <name type="scientific">Melia azedarach</name>
    <name type="common">Chinaberry tree</name>
    <dbReference type="NCBI Taxonomy" id="155640"/>
    <lineage>
        <taxon>Eukaryota</taxon>
        <taxon>Viridiplantae</taxon>
        <taxon>Streptophyta</taxon>
        <taxon>Embryophyta</taxon>
        <taxon>Tracheophyta</taxon>
        <taxon>Spermatophyta</taxon>
        <taxon>Magnoliopsida</taxon>
        <taxon>eudicotyledons</taxon>
        <taxon>Gunneridae</taxon>
        <taxon>Pentapetalae</taxon>
        <taxon>rosids</taxon>
        <taxon>malvids</taxon>
        <taxon>Sapindales</taxon>
        <taxon>Meliaceae</taxon>
        <taxon>Melia</taxon>
    </lineage>
</organism>
<comment type="caution">
    <text evidence="1">The sequence shown here is derived from an EMBL/GenBank/DDBJ whole genome shotgun (WGS) entry which is preliminary data.</text>
</comment>
<gene>
    <name evidence="1" type="ORF">OWV82_023710</name>
</gene>
<evidence type="ECO:0000313" key="1">
    <source>
        <dbReference type="EMBL" id="KAJ4703873.1"/>
    </source>
</evidence>
<dbReference type="Proteomes" id="UP001164539">
    <property type="component" value="Chromosome 13"/>
</dbReference>
<evidence type="ECO:0000313" key="2">
    <source>
        <dbReference type="Proteomes" id="UP001164539"/>
    </source>
</evidence>